<proteinExistence type="predicted"/>
<dbReference type="InterPro" id="IPR001082">
    <property type="entry name" value="Pilin"/>
</dbReference>
<dbReference type="EMBL" id="JBHSNL010000001">
    <property type="protein sequence ID" value="MFC5543675.1"/>
    <property type="molecule type" value="Genomic_DNA"/>
</dbReference>
<accession>A0ABW0RJU1</accession>
<evidence type="ECO:0000313" key="2">
    <source>
        <dbReference type="Proteomes" id="UP001596055"/>
    </source>
</evidence>
<evidence type="ECO:0000313" key="1">
    <source>
        <dbReference type="EMBL" id="MFC5543675.1"/>
    </source>
</evidence>
<keyword evidence="2" id="KW-1185">Reference proteome</keyword>
<dbReference type="Proteomes" id="UP001596055">
    <property type="component" value="Unassembled WGS sequence"/>
</dbReference>
<organism evidence="1 2">
    <name type="scientific">Marinobacter koreensis</name>
    <dbReference type="NCBI Taxonomy" id="335974"/>
    <lineage>
        <taxon>Bacteria</taxon>
        <taxon>Pseudomonadati</taxon>
        <taxon>Pseudomonadota</taxon>
        <taxon>Gammaproteobacteria</taxon>
        <taxon>Pseudomonadales</taxon>
        <taxon>Marinobacteraceae</taxon>
        <taxon>Marinobacter</taxon>
    </lineage>
</organism>
<reference evidence="2" key="1">
    <citation type="journal article" date="2019" name="Int. J. Syst. Evol. Microbiol.">
        <title>The Global Catalogue of Microorganisms (GCM) 10K type strain sequencing project: providing services to taxonomists for standard genome sequencing and annotation.</title>
        <authorList>
            <consortium name="The Broad Institute Genomics Platform"/>
            <consortium name="The Broad Institute Genome Sequencing Center for Infectious Disease"/>
            <person name="Wu L."/>
            <person name="Ma J."/>
        </authorList>
    </citation>
    <scope>NUCLEOTIDE SEQUENCE [LARGE SCALE GENOMIC DNA]</scope>
    <source>
        <strain evidence="2">CGMCC 4.1799</strain>
    </source>
</reference>
<protein>
    <submittedName>
        <fullName evidence="1">Pilin</fullName>
    </submittedName>
</protein>
<dbReference type="Pfam" id="PF00114">
    <property type="entry name" value="Pilin"/>
    <property type="match status" value="1"/>
</dbReference>
<dbReference type="RefSeq" id="WP_248157483.1">
    <property type="nucleotide sequence ID" value="NZ_JAKZAJ010000003.1"/>
</dbReference>
<name>A0ABW0RJU1_9GAMM</name>
<gene>
    <name evidence="1" type="ORF">ACFPQA_01285</name>
</gene>
<comment type="caution">
    <text evidence="1">The sequence shown here is derived from an EMBL/GenBank/DDBJ whole genome shotgun (WGS) entry which is preliminary data.</text>
</comment>
<dbReference type="Gene3D" id="3.30.700.10">
    <property type="entry name" value="Glycoprotein, Type 4 Pilin"/>
    <property type="match status" value="1"/>
</dbReference>
<sequence length="47" mass="5140">MIGVEMGVDSSGESQYLVLEPSVTEGAIEWVCYGQNADQRYLPASCR</sequence>